<dbReference type="EMBL" id="FZNY01000009">
    <property type="protein sequence ID" value="SNS25286.1"/>
    <property type="molecule type" value="Genomic_DNA"/>
</dbReference>
<protein>
    <submittedName>
        <fullName evidence="2">Uncharacterized protein</fullName>
    </submittedName>
</protein>
<gene>
    <name evidence="2" type="ORF">SAMN06265376_10954</name>
</gene>
<dbReference type="AlphaFoldDB" id="A0A239CYF5"/>
<keyword evidence="3" id="KW-1185">Reference proteome</keyword>
<keyword evidence="1" id="KW-1133">Transmembrane helix</keyword>
<name>A0A239CYF5_9FLAO</name>
<reference evidence="2 3" key="1">
    <citation type="submission" date="2017-06" db="EMBL/GenBank/DDBJ databases">
        <authorList>
            <person name="Kim H.J."/>
            <person name="Triplett B.A."/>
        </authorList>
    </citation>
    <scope>NUCLEOTIDE SEQUENCE [LARGE SCALE GENOMIC DNA]</scope>
    <source>
        <strain evidence="2 3">DSM 25597</strain>
    </source>
</reference>
<feature type="transmembrane region" description="Helical" evidence="1">
    <location>
        <begin position="120"/>
        <end position="137"/>
    </location>
</feature>
<dbReference type="RefSeq" id="WP_089373546.1">
    <property type="nucleotide sequence ID" value="NZ_BMEP01000001.1"/>
</dbReference>
<keyword evidence="1" id="KW-0472">Membrane</keyword>
<dbReference type="OrthoDB" id="1151358at2"/>
<dbReference type="Proteomes" id="UP000198379">
    <property type="component" value="Unassembled WGS sequence"/>
</dbReference>
<feature type="transmembrane region" description="Helical" evidence="1">
    <location>
        <begin position="55"/>
        <end position="76"/>
    </location>
</feature>
<evidence type="ECO:0000313" key="2">
    <source>
        <dbReference type="EMBL" id="SNS25286.1"/>
    </source>
</evidence>
<keyword evidence="1" id="KW-0812">Transmembrane</keyword>
<sequence length="166" mass="18201">MSQQQAGANYNAFIKTITIIHIALMAGLAMTTIIISGIGTEELGTFSFTQQPKELLIPVGFIAAIILGQFLSKSMLNKLDSKDTLQKKLGVNQTSHLIKVAPLEAIGFLCVFTYSETNNSFFLAILALVFLLFISLFPTKGKIENAIPTSTEDQPYLRNPEKPFNS</sequence>
<proteinExistence type="predicted"/>
<evidence type="ECO:0000313" key="3">
    <source>
        <dbReference type="Proteomes" id="UP000198379"/>
    </source>
</evidence>
<feature type="transmembrane region" description="Helical" evidence="1">
    <location>
        <begin position="12"/>
        <end position="35"/>
    </location>
</feature>
<accession>A0A239CYF5</accession>
<organism evidence="2 3">
    <name type="scientific">Dokdonia pacifica</name>
    <dbReference type="NCBI Taxonomy" id="1627892"/>
    <lineage>
        <taxon>Bacteria</taxon>
        <taxon>Pseudomonadati</taxon>
        <taxon>Bacteroidota</taxon>
        <taxon>Flavobacteriia</taxon>
        <taxon>Flavobacteriales</taxon>
        <taxon>Flavobacteriaceae</taxon>
        <taxon>Dokdonia</taxon>
    </lineage>
</organism>
<evidence type="ECO:0000256" key="1">
    <source>
        <dbReference type="SAM" id="Phobius"/>
    </source>
</evidence>